<reference evidence="1" key="1">
    <citation type="submission" date="2021-06" db="EMBL/GenBank/DDBJ databases">
        <authorList>
            <person name="Gannon L."/>
            <person name="Redgwell R T."/>
            <person name="Michniewski S."/>
            <person name="Harrison D C."/>
            <person name="Millard A."/>
        </authorList>
    </citation>
    <scope>NUCLEOTIDE SEQUENCE</scope>
</reference>
<name>A0A8D9FS52_9VIRU</name>
<proteinExistence type="predicted"/>
<accession>A0A8D9FS52</accession>
<dbReference type="EMBL" id="OU342829">
    <property type="protein sequence ID" value="CAG7580479.1"/>
    <property type="molecule type" value="Genomic_DNA"/>
</dbReference>
<organism evidence="1">
    <name type="scientific">uncultured marine phage</name>
    <dbReference type="NCBI Taxonomy" id="707152"/>
    <lineage>
        <taxon>Viruses</taxon>
        <taxon>environmental samples</taxon>
    </lineage>
</organism>
<sequence>MKKFSKITKVDVNSEPKVQENETDTEIKTLRYAVHQLIKEFLHIRIYGPIDPILEGTLKIEGENDFIESVLDLFKTKEVGDTLKLLQEAKFNGLDNSIDRFERLVEEKQTQSMLIKHRRRIEDIMTKSQGNKEKAIKLATTQANRIKSGEKTFYRGLAAEGMIGKKDENDKSYPKATLQEIADLFFYKSKQLGYRK</sequence>
<protein>
    <submittedName>
        <fullName evidence="1">Uncharacterized protein</fullName>
    </submittedName>
</protein>
<evidence type="ECO:0000313" key="1">
    <source>
        <dbReference type="EMBL" id="CAG7580479.1"/>
    </source>
</evidence>
<gene>
    <name evidence="1" type="ORF">SLAVMIC_00436</name>
</gene>